<dbReference type="InParanoid" id="A0A3B3HGT9"/>
<reference evidence="3" key="2">
    <citation type="submission" date="2025-08" db="UniProtKB">
        <authorList>
            <consortium name="Ensembl"/>
        </authorList>
    </citation>
    <scope>IDENTIFICATION</scope>
    <source>
        <strain evidence="3">Hd-rR</strain>
    </source>
</reference>
<feature type="compositionally biased region" description="Low complexity" evidence="1">
    <location>
        <begin position="1859"/>
        <end position="1869"/>
    </location>
</feature>
<feature type="domain" description="RRM" evidence="2">
    <location>
        <begin position="781"/>
        <end position="847"/>
    </location>
</feature>
<dbReference type="InterPro" id="IPR026811">
    <property type="entry name" value="CIZ1"/>
</dbReference>
<dbReference type="KEGG" id="ola:101175026"/>
<evidence type="ECO:0000313" key="4">
    <source>
        <dbReference type="Proteomes" id="UP000001038"/>
    </source>
</evidence>
<feature type="compositionally biased region" description="Basic and acidic residues" evidence="1">
    <location>
        <begin position="371"/>
        <end position="382"/>
    </location>
</feature>
<feature type="region of interest" description="Disordered" evidence="1">
    <location>
        <begin position="149"/>
        <end position="195"/>
    </location>
</feature>
<feature type="region of interest" description="Disordered" evidence="1">
    <location>
        <begin position="239"/>
        <end position="437"/>
    </location>
</feature>
<dbReference type="Ensembl" id="ENSORLT00000028233.1">
    <property type="protein sequence ID" value="ENSORLP00000030504.1"/>
    <property type="gene ID" value="ENSORLG00000028247.1"/>
</dbReference>
<feature type="compositionally biased region" description="Basic residues" evidence="1">
    <location>
        <begin position="383"/>
        <end position="393"/>
    </location>
</feature>
<feature type="compositionally biased region" description="Basic residues" evidence="1">
    <location>
        <begin position="2047"/>
        <end position="2058"/>
    </location>
</feature>
<dbReference type="PANTHER" id="PTHR15491:SF12">
    <property type="entry name" value="CDKN1A INTERACTING ZINC FINGER PROTEIN 1B ISOFORM X1-RELATED"/>
    <property type="match status" value="1"/>
</dbReference>
<keyword evidence="4" id="KW-1185">Reference proteome</keyword>
<feature type="region of interest" description="Disordered" evidence="1">
    <location>
        <begin position="1"/>
        <end position="68"/>
    </location>
</feature>
<name>A0A3B3HGT9_ORYLA</name>
<dbReference type="SUPFAM" id="SSF54928">
    <property type="entry name" value="RNA-binding domain, RBD"/>
    <property type="match status" value="1"/>
</dbReference>
<dbReference type="GO" id="GO:0003723">
    <property type="term" value="F:RNA binding"/>
    <property type="evidence" value="ECO:0007669"/>
    <property type="project" value="InterPro"/>
</dbReference>
<feature type="compositionally biased region" description="Polar residues" evidence="1">
    <location>
        <begin position="1653"/>
        <end position="1664"/>
    </location>
</feature>
<feature type="compositionally biased region" description="Polar residues" evidence="1">
    <location>
        <begin position="256"/>
        <end position="269"/>
    </location>
</feature>
<organism evidence="3 4">
    <name type="scientific">Oryzias latipes</name>
    <name type="common">Japanese rice fish</name>
    <name type="synonym">Japanese killifish</name>
    <dbReference type="NCBI Taxonomy" id="8090"/>
    <lineage>
        <taxon>Eukaryota</taxon>
        <taxon>Metazoa</taxon>
        <taxon>Chordata</taxon>
        <taxon>Craniata</taxon>
        <taxon>Vertebrata</taxon>
        <taxon>Euteleostomi</taxon>
        <taxon>Actinopterygii</taxon>
        <taxon>Neopterygii</taxon>
        <taxon>Teleostei</taxon>
        <taxon>Neoteleostei</taxon>
        <taxon>Acanthomorphata</taxon>
        <taxon>Ovalentaria</taxon>
        <taxon>Atherinomorphae</taxon>
        <taxon>Beloniformes</taxon>
        <taxon>Adrianichthyidae</taxon>
        <taxon>Oryziinae</taxon>
        <taxon>Oryzias</taxon>
    </lineage>
</organism>
<feature type="compositionally biased region" description="Acidic residues" evidence="1">
    <location>
        <begin position="1077"/>
        <end position="1089"/>
    </location>
</feature>
<sequence length="2219" mass="248189">MSYRQYPLPPGSQGSQGQYGLSRPDSERDSWRAHPPFGTQPTFNPSVASSARHSSSDVTIQPRQSLTDIYKTQQSGSLMVERTNEYLDEYVKRARNEGRHQPDERNAYSSSTELDKFWSTSTGVNNPTSTTFQAHQFDVQLGANSRFDPLSGLSEFERSDDRVPTTFERRDDERYIPGSVPDKSGPPEAPHGSKNLPELAANILVRFGLDREDLQYLLTYPEDQITFDNLPEILRQIRSRKEKESTPPRPSVPELHTTTPPFSGMNRTIGSGGVEPSKDKVPSDPNLVIDYGHTGKYSQVGNERLKGFGTDSGREQYHTSNKTKVEGKSSNQAPKKAFTPFTIAKKDSEKVPLKAGTSKGFRLQESSDSESSSKSESPDSEKRRKSYGHRHADRKHDRGFKDQSKSQRHGHRRDVSDKRKKDKVPRQEKQKSPEQQHKLLSQLDQVLQQLQRSQVPPAQQTFPGLQTSHVLLPPPFPNTKPGSAFPPGLPQPDSRFTNYSQMMTRPPPWHYTTTRMDFDGQPTPAMINDYVSTTPKMFPHICTLCNVINPIMRDWLSHQNTSQHLENCKLFRIHFPYWNGQIPPFQSDAGPASAQATYGLPNPNLAPQPHYQNRWVGGRSHSHISDPRSRSRSSTPPWYQSSRSRSRSRSPRRHRSTKYKDRRRSRSRSLSSRHERPYTTSYRSRSRSRERRSSSRKSDKKHSSQRRSREAQIATKRLTKELMETSEARGLSSPGVEDMVKTLAPVLIAELSKMKPVPSSSSPTRPHGAEDREEEAPSETSVKLRGVFPSVAHKDLLDAIETVGKTKSLVVYRSQCQAKVIFENEDDAEKLMSLKSLLVKEVPVFVDQITYSKTSSRKQKSPDKQPGGASAATVDEEEPRKTLEEAQEEPRSSSSESSEDEEAPAEEVRLQQTQESPETSFIYKQKFSKETKEAPSETSVTLRAIYTEVPYQDLLDAVETVGKTKSLVIYRSKCQAKVIFENEEDAEKLNSLETLPVKGGAIRVYSRITYSKTSSRKQKSPDKQPGGASAATVDEEEPRKTLEEAQEEPRSSSSESSEDEEAPAEEVQQTQESPENSAEETEDPEEEPESSSSAGPAERFSPTDQYSADPETSLTVGEKLETLLTSKNFRCFMNKQKCFRKTFKKTVFLVSGLPEYASGSYTEEELAAVLHPYGFQHTSDSVYVIPQTRMAIAQMPSVKDSKNLVDQTFSEGISFQGTTLSLKPFNNTFTMSPFGFYKSLMTLMHFVVTDGGERTVYIHNISSSDTIKLREDLRNLLRIKNFLPLMNRLFIEFESVLDADLYGIRLSGQMFAQKYTVYRMKSPSSAEEPSTAPEWRTPPFWMTMKTAPFLYPTATHSFISPACVSVDQPADIVKAAVIGSEFATVMLSGLPENGYTHEDVAKLVWPFFSTPNFQVLNQNLYVLPLQRRAFVFFSNWTACSEFLKEHVRTPVSLKGHTLSVQVVLEKIHPGSNQSTVYKSLMKWSSPLKPDPEFLNNRLLSVEVTDTSAALVMTIMKVVDSISPFVNFLPLANRIYVEMLSVMAVIDVQLKISSMEPSQLPSDWKKVKRIEPMSTLQQRLIKCSQTPLYLKPDPPPKTKKKKKKKSQRKAHMEAGPVTAGDCDDYIANNRVPRASATAARVLIAAELTEEAQRVTGSGVTANTEISPHLSGMGSQLTDSREDSAQEEKKGVGEEEEGTIQGGQNLPGPLKNEEEKGEQKDEDLEENHQNNSSQGFSNTCPEGEDLEPGLTIRQVPEKPAAEDDQQQSPRGDEGNGEEICLESSTSKEESLQDSTGDFMEQERSEPAAADPIGAEDNRLTLVTMTNPARDPEEGQSPMETEDEVQQESMDHGGEQDQVEPASLISSSASSIGRRKTTDLETPTGGNFLADDTEKLPNIEATAAPEDARTETPEERVFGDDQPTGAEKPNRSLPAATGGSMQKEEDSTEANDEEDEAPDEAETCGSTAEKTLLLEERSEEQAAEEAAVEVNQEEESRQEEEKADFTRPEVTSAADEDQKTVVVSTHGDNTEEAVKMKEETEEDQNLKVTPRPRGRPRKTRKAPVEAAVRRSGRGKRSAEDSKIPSVPAVEAEEEEAVKESDRTDGPTPGGDEQEQHSRTEAEGGMEPDEPEAKRLRPEPLGPDSRSQLLPFDPERSVGQEFMELKWVHFCRLCSVYCGSADADGERHCRSQQHYCNLQEHYRQLQQEPASTATHQEPTSGKE</sequence>
<dbReference type="SMART" id="SM00360">
    <property type="entry name" value="RRM"/>
    <property type="match status" value="2"/>
</dbReference>
<dbReference type="Gene3D" id="3.30.70.330">
    <property type="match status" value="3"/>
</dbReference>
<evidence type="ECO:0000256" key="1">
    <source>
        <dbReference type="SAM" id="MobiDB-lite"/>
    </source>
</evidence>
<dbReference type="GO" id="GO:0005634">
    <property type="term" value="C:nucleus"/>
    <property type="evidence" value="ECO:0000318"/>
    <property type="project" value="GO_Central"/>
</dbReference>
<dbReference type="InterPro" id="IPR012677">
    <property type="entry name" value="Nucleotide-bd_a/b_plait_sf"/>
</dbReference>
<feature type="compositionally biased region" description="Polar residues" evidence="1">
    <location>
        <begin position="57"/>
        <end position="68"/>
    </location>
</feature>
<dbReference type="InterPro" id="IPR035979">
    <property type="entry name" value="RBD_domain_sf"/>
</dbReference>
<feature type="compositionally biased region" description="Basic and acidic residues" evidence="1">
    <location>
        <begin position="394"/>
        <end position="405"/>
    </location>
</feature>
<reference evidence="3" key="3">
    <citation type="submission" date="2025-09" db="UniProtKB">
        <authorList>
            <consortium name="Ensembl"/>
        </authorList>
    </citation>
    <scope>IDENTIFICATION</scope>
    <source>
        <strain evidence="3">Hd-rR</strain>
    </source>
</reference>
<feature type="compositionally biased region" description="Polar residues" evidence="1">
    <location>
        <begin position="910"/>
        <end position="919"/>
    </location>
</feature>
<feature type="compositionally biased region" description="Acidic residues" evidence="1">
    <location>
        <begin position="1943"/>
        <end position="1959"/>
    </location>
</feature>
<feature type="domain" description="RRM" evidence="2">
    <location>
        <begin position="939"/>
        <end position="1005"/>
    </location>
</feature>
<protein>
    <recommendedName>
        <fullName evidence="2">RRM domain-containing protein</fullName>
    </recommendedName>
</protein>
<feature type="compositionally biased region" description="Basic and acidic residues" evidence="1">
    <location>
        <begin position="2025"/>
        <end position="2035"/>
    </location>
</feature>
<evidence type="ECO:0000313" key="3">
    <source>
        <dbReference type="Ensembl" id="ENSORLP00000030504.1"/>
    </source>
</evidence>
<proteinExistence type="predicted"/>
<feature type="region of interest" description="Disordered" evidence="1">
    <location>
        <begin position="754"/>
        <end position="781"/>
    </location>
</feature>
<dbReference type="GeneTree" id="ENSGT00990000203723"/>
<feature type="compositionally biased region" description="Basic residues" evidence="1">
    <location>
        <begin position="644"/>
        <end position="667"/>
    </location>
</feature>
<feature type="compositionally biased region" description="Basic residues" evidence="1">
    <location>
        <begin position="1596"/>
        <end position="1608"/>
    </location>
</feature>
<feature type="compositionally biased region" description="Basic and acidic residues" evidence="1">
    <location>
        <begin position="1903"/>
        <end position="1916"/>
    </location>
</feature>
<evidence type="ECO:0000259" key="2">
    <source>
        <dbReference type="SMART" id="SM00360"/>
    </source>
</evidence>
<dbReference type="OrthoDB" id="10072641at2759"/>
<feature type="compositionally biased region" description="Basic and acidic residues" evidence="1">
    <location>
        <begin position="312"/>
        <end position="327"/>
    </location>
</feature>
<feature type="compositionally biased region" description="Polar residues" evidence="1">
    <location>
        <begin position="1102"/>
        <end position="1114"/>
    </location>
</feature>
<dbReference type="PANTHER" id="PTHR15491">
    <property type="match status" value="1"/>
</dbReference>
<gene>
    <name evidence="3" type="primary">LOC101175026</name>
</gene>
<reference evidence="3 4" key="1">
    <citation type="journal article" date="2007" name="Nature">
        <title>The medaka draft genome and insights into vertebrate genome evolution.</title>
        <authorList>
            <person name="Kasahara M."/>
            <person name="Naruse K."/>
            <person name="Sasaki S."/>
            <person name="Nakatani Y."/>
            <person name="Qu W."/>
            <person name="Ahsan B."/>
            <person name="Yamada T."/>
            <person name="Nagayasu Y."/>
            <person name="Doi K."/>
            <person name="Kasai Y."/>
            <person name="Jindo T."/>
            <person name="Kobayashi D."/>
            <person name="Shimada A."/>
            <person name="Toyoda A."/>
            <person name="Kuroki Y."/>
            <person name="Fujiyama A."/>
            <person name="Sasaki T."/>
            <person name="Shimizu A."/>
            <person name="Asakawa S."/>
            <person name="Shimizu N."/>
            <person name="Hashimoto S."/>
            <person name="Yang J."/>
            <person name="Lee Y."/>
            <person name="Matsushima K."/>
            <person name="Sugano S."/>
            <person name="Sakaizumi M."/>
            <person name="Narita T."/>
            <person name="Ohishi K."/>
            <person name="Haga S."/>
            <person name="Ohta F."/>
            <person name="Nomoto H."/>
            <person name="Nogata K."/>
            <person name="Morishita T."/>
            <person name="Endo T."/>
            <person name="Shin-I T."/>
            <person name="Takeda H."/>
            <person name="Morishita S."/>
            <person name="Kohara Y."/>
        </authorList>
    </citation>
    <scope>NUCLEOTIDE SEQUENCE [LARGE SCALE GENOMIC DNA]</scope>
    <source>
        <strain evidence="3 4">Hd-rR</strain>
    </source>
</reference>
<feature type="region of interest" description="Disordered" evidence="1">
    <location>
        <begin position="1651"/>
        <end position="2149"/>
    </location>
</feature>
<feature type="compositionally biased region" description="Polar residues" evidence="1">
    <location>
        <begin position="1727"/>
        <end position="1738"/>
    </location>
</feature>
<feature type="region of interest" description="Disordered" evidence="1">
    <location>
        <begin position="1010"/>
        <end position="1114"/>
    </location>
</feature>
<dbReference type="RefSeq" id="XP_011485598.1">
    <property type="nucleotide sequence ID" value="XM_011487296.3"/>
</dbReference>
<feature type="region of interest" description="Disordered" evidence="1">
    <location>
        <begin position="1584"/>
        <end position="1618"/>
    </location>
</feature>
<dbReference type="Proteomes" id="UP000001038">
    <property type="component" value="Chromosome 18"/>
</dbReference>
<feature type="compositionally biased region" description="Basic and acidic residues" evidence="1">
    <location>
        <begin position="878"/>
        <end position="891"/>
    </location>
</feature>
<dbReference type="InterPro" id="IPR000504">
    <property type="entry name" value="RRM_dom"/>
</dbReference>
<feature type="compositionally biased region" description="Basic and acidic residues" evidence="1">
    <location>
        <begin position="1677"/>
        <end position="1691"/>
    </location>
</feature>
<feature type="compositionally biased region" description="Basic and acidic residues" evidence="1">
    <location>
        <begin position="1037"/>
        <end position="1050"/>
    </location>
</feature>
<feature type="compositionally biased region" description="Low complexity" evidence="1">
    <location>
        <begin position="11"/>
        <end position="22"/>
    </location>
</feature>
<accession>A0A3B3HGT9</accession>
<feature type="region of interest" description="Disordered" evidence="1">
    <location>
        <begin position="586"/>
        <end position="714"/>
    </location>
</feature>
<feature type="region of interest" description="Disordered" evidence="1">
    <location>
        <begin position="852"/>
        <end position="937"/>
    </location>
</feature>
<dbReference type="GeneID" id="101175026"/>
<dbReference type="Bgee" id="ENSORLG00000028247">
    <property type="expression patterns" value="Expressed in testis and 14 other cell types or tissues"/>
</dbReference>
<feature type="compositionally biased region" description="Basic and acidic residues" evidence="1">
    <location>
        <begin position="155"/>
        <end position="175"/>
    </location>
</feature>
<feature type="compositionally biased region" description="Acidic residues" evidence="1">
    <location>
        <begin position="1978"/>
        <end position="1995"/>
    </location>
</feature>
<feature type="compositionally biased region" description="Basic and acidic residues" evidence="1">
    <location>
        <begin position="413"/>
        <end position="437"/>
    </location>
</feature>